<accession>A0AAE1BSC6</accession>
<dbReference type="Proteomes" id="UP001286313">
    <property type="component" value="Unassembled WGS sequence"/>
</dbReference>
<evidence type="ECO:0000313" key="2">
    <source>
        <dbReference type="Proteomes" id="UP001286313"/>
    </source>
</evidence>
<evidence type="ECO:0000313" key="1">
    <source>
        <dbReference type="EMBL" id="KAK3854035.1"/>
    </source>
</evidence>
<reference evidence="1" key="1">
    <citation type="submission" date="2023-10" db="EMBL/GenBank/DDBJ databases">
        <title>Genome assemblies of two species of porcelain crab, Petrolisthes cinctipes and Petrolisthes manimaculis (Anomura: Porcellanidae).</title>
        <authorList>
            <person name="Angst P."/>
        </authorList>
    </citation>
    <scope>NUCLEOTIDE SEQUENCE</scope>
    <source>
        <strain evidence="1">PB745_01</strain>
        <tissue evidence="1">Gill</tissue>
    </source>
</reference>
<gene>
    <name evidence="1" type="ORF">Pcinc_039460</name>
</gene>
<keyword evidence="2" id="KW-1185">Reference proteome</keyword>
<proteinExistence type="predicted"/>
<protein>
    <submittedName>
        <fullName evidence="1">Uncharacterized protein</fullName>
    </submittedName>
</protein>
<organism evidence="1 2">
    <name type="scientific">Petrolisthes cinctipes</name>
    <name type="common">Flat porcelain crab</name>
    <dbReference type="NCBI Taxonomy" id="88211"/>
    <lineage>
        <taxon>Eukaryota</taxon>
        <taxon>Metazoa</taxon>
        <taxon>Ecdysozoa</taxon>
        <taxon>Arthropoda</taxon>
        <taxon>Crustacea</taxon>
        <taxon>Multicrustacea</taxon>
        <taxon>Malacostraca</taxon>
        <taxon>Eumalacostraca</taxon>
        <taxon>Eucarida</taxon>
        <taxon>Decapoda</taxon>
        <taxon>Pleocyemata</taxon>
        <taxon>Anomura</taxon>
        <taxon>Galatheoidea</taxon>
        <taxon>Porcellanidae</taxon>
        <taxon>Petrolisthes</taxon>
    </lineage>
</organism>
<dbReference type="EMBL" id="JAWQEG010006731">
    <property type="protein sequence ID" value="KAK3854035.1"/>
    <property type="molecule type" value="Genomic_DNA"/>
</dbReference>
<comment type="caution">
    <text evidence="1">The sequence shown here is derived from an EMBL/GenBank/DDBJ whole genome shotgun (WGS) entry which is preliminary data.</text>
</comment>
<dbReference type="AlphaFoldDB" id="A0AAE1BSC6"/>
<name>A0AAE1BSC6_PETCI</name>
<sequence>MVKQALSVVMDILNQVADEEGALRHLLFKSISMFLRKMMPPFHQDRVCRLASEGPSASTCSFNDMMMMDCGPQMGGGGTFAA</sequence>